<reference evidence="4 5" key="1">
    <citation type="submission" date="2024-09" db="EMBL/GenBank/DDBJ databases">
        <title>Floridaenema gen nov. (Aerosakkonemataceae, Aerosakkonematales ord. nov., Cyanobacteria) from benthic tropical and subtropical fresh waters, with the description of four new species.</title>
        <authorList>
            <person name="Moretto J.A."/>
            <person name="Berthold D.E."/>
            <person name="Lefler F.W."/>
            <person name="Huang I.-S."/>
            <person name="Laughinghouse H. IV."/>
        </authorList>
    </citation>
    <scope>NUCLEOTIDE SEQUENCE [LARGE SCALE GENOMIC DNA]</scope>
    <source>
        <strain evidence="4 5">BLCC-F46</strain>
    </source>
</reference>
<keyword evidence="5" id="KW-1185">Reference proteome</keyword>
<dbReference type="RefSeq" id="WP_413273278.1">
    <property type="nucleotide sequence ID" value="NZ_JBHFNQ010000200.1"/>
</dbReference>
<name>A0ABV4XDC4_9CYAN</name>
<evidence type="ECO:0000313" key="4">
    <source>
        <dbReference type="EMBL" id="MFB2880256.1"/>
    </source>
</evidence>
<proteinExistence type="predicted"/>
<gene>
    <name evidence="4" type="ORF">ACE1CC_25700</name>
</gene>
<sequence>MPDKKNFDKNLSDFFNSLNQDINQTIDLGVGGVISGTESAVEEIGEKIEGFFGQLKKPPQPKYSNNETEQQPPQEQAQAIQKLELQIQQKDQEIQQFKHQLQEKDRNFEQLKLQVQQETDQKHQQLALQIQQKDREIQQLKRQHQYRFFGLIFLATMLIGTVGYLVYQSEFKRASDRPNITNIITPSNTEEQNRKSQVTNSQKEQIISNWETAQKMAMEAVVITHNPPHTIEVWQKSQAKWQEAINLLEAIPKDAPIAAQVREKLAVYRTSYKSITNRLNTEQKAAENLETAKKLAMEASVMVQNPSQSAEVWQQAKAKWQEAISLLEPIPNNTFVSAQAKEKLTVYRTNYTAVSQR</sequence>
<feature type="coiled-coil region" evidence="1">
    <location>
        <begin position="80"/>
        <end position="143"/>
    </location>
</feature>
<evidence type="ECO:0000313" key="5">
    <source>
        <dbReference type="Proteomes" id="UP001576774"/>
    </source>
</evidence>
<evidence type="ECO:0000256" key="2">
    <source>
        <dbReference type="SAM" id="MobiDB-lite"/>
    </source>
</evidence>
<protein>
    <submittedName>
        <fullName evidence="4">Uncharacterized protein</fullName>
    </submittedName>
</protein>
<accession>A0ABV4XDC4</accession>
<feature type="coiled-coil region" evidence="1">
    <location>
        <begin position="272"/>
        <end position="299"/>
    </location>
</feature>
<dbReference type="Proteomes" id="UP001576774">
    <property type="component" value="Unassembled WGS sequence"/>
</dbReference>
<evidence type="ECO:0000256" key="3">
    <source>
        <dbReference type="SAM" id="Phobius"/>
    </source>
</evidence>
<keyword evidence="1" id="KW-0175">Coiled coil</keyword>
<keyword evidence="3" id="KW-0812">Transmembrane</keyword>
<comment type="caution">
    <text evidence="4">The sequence shown here is derived from an EMBL/GenBank/DDBJ whole genome shotgun (WGS) entry which is preliminary data.</text>
</comment>
<feature type="transmembrane region" description="Helical" evidence="3">
    <location>
        <begin position="148"/>
        <end position="167"/>
    </location>
</feature>
<keyword evidence="3" id="KW-1133">Transmembrane helix</keyword>
<feature type="region of interest" description="Disordered" evidence="2">
    <location>
        <begin position="53"/>
        <end position="73"/>
    </location>
</feature>
<evidence type="ECO:0000256" key="1">
    <source>
        <dbReference type="SAM" id="Coils"/>
    </source>
</evidence>
<dbReference type="EMBL" id="JBHFNQ010000200">
    <property type="protein sequence ID" value="MFB2880256.1"/>
    <property type="molecule type" value="Genomic_DNA"/>
</dbReference>
<keyword evidence="3" id="KW-0472">Membrane</keyword>
<organism evidence="4 5">
    <name type="scientific">Floridaenema aerugineum BLCC-F46</name>
    <dbReference type="NCBI Taxonomy" id="3153654"/>
    <lineage>
        <taxon>Bacteria</taxon>
        <taxon>Bacillati</taxon>
        <taxon>Cyanobacteriota</taxon>
        <taxon>Cyanophyceae</taxon>
        <taxon>Oscillatoriophycideae</taxon>
        <taxon>Aerosakkonematales</taxon>
        <taxon>Aerosakkonemataceae</taxon>
        <taxon>Floridanema</taxon>
        <taxon>Floridanema aerugineum</taxon>
    </lineage>
</organism>